<evidence type="ECO:0000256" key="1">
    <source>
        <dbReference type="SAM" id="MobiDB-lite"/>
    </source>
</evidence>
<accession>A0A6J7FL72</accession>
<evidence type="ECO:0000313" key="2">
    <source>
        <dbReference type="EMBL" id="CAB4893129.1"/>
    </source>
</evidence>
<organism evidence="2">
    <name type="scientific">freshwater metagenome</name>
    <dbReference type="NCBI Taxonomy" id="449393"/>
    <lineage>
        <taxon>unclassified sequences</taxon>
        <taxon>metagenomes</taxon>
        <taxon>ecological metagenomes</taxon>
    </lineage>
</organism>
<name>A0A6J7FL72_9ZZZZ</name>
<feature type="compositionally biased region" description="Low complexity" evidence="1">
    <location>
        <begin position="30"/>
        <end position="60"/>
    </location>
</feature>
<protein>
    <submittedName>
        <fullName evidence="2">Unannotated protein</fullName>
    </submittedName>
</protein>
<sequence length="118" mass="12359">MSTRTNSLDANKRFARRTPGSIQAPADEQPAAPTPARAPLKAAPAPESAPAASTPAPATPYTVRIPSDIADAWRARVADAGVNQTDAVTAAFQAFMAMDVDEFATAVLANKRQRRQGA</sequence>
<dbReference type="AlphaFoldDB" id="A0A6J7FL72"/>
<gene>
    <name evidence="2" type="ORF">UFOPK3564_00138</name>
</gene>
<dbReference type="EMBL" id="CAFBMK010000004">
    <property type="protein sequence ID" value="CAB4893129.1"/>
    <property type="molecule type" value="Genomic_DNA"/>
</dbReference>
<proteinExistence type="predicted"/>
<reference evidence="2" key="1">
    <citation type="submission" date="2020-05" db="EMBL/GenBank/DDBJ databases">
        <authorList>
            <person name="Chiriac C."/>
            <person name="Salcher M."/>
            <person name="Ghai R."/>
            <person name="Kavagutti S V."/>
        </authorList>
    </citation>
    <scope>NUCLEOTIDE SEQUENCE</scope>
</reference>
<feature type="region of interest" description="Disordered" evidence="1">
    <location>
        <begin position="1"/>
        <end position="61"/>
    </location>
</feature>